<reference evidence="2 3" key="1">
    <citation type="submission" date="2017-02" db="EMBL/GenBank/DDBJ databases">
        <title>Complete genome sequences of Mycobacterium kansasii strains isolated from rhesus macaques.</title>
        <authorList>
            <person name="Panda A."/>
            <person name="Nagaraj S."/>
            <person name="Zhao X."/>
            <person name="Tettelin H."/>
            <person name="Detolla L.J."/>
        </authorList>
    </citation>
    <scope>NUCLEOTIDE SEQUENCE [LARGE SCALE GENOMIC DNA]</scope>
    <source>
        <strain evidence="2 3">11-3813</strain>
    </source>
</reference>
<dbReference type="Proteomes" id="UP000189229">
    <property type="component" value="Unassembled WGS sequence"/>
</dbReference>
<feature type="region of interest" description="Disordered" evidence="1">
    <location>
        <begin position="85"/>
        <end position="106"/>
    </location>
</feature>
<feature type="compositionally biased region" description="Low complexity" evidence="1">
    <location>
        <begin position="26"/>
        <end position="40"/>
    </location>
</feature>
<evidence type="ECO:0000256" key="1">
    <source>
        <dbReference type="SAM" id="MobiDB-lite"/>
    </source>
</evidence>
<organism evidence="2 3">
    <name type="scientific">Mycobacterium kansasii</name>
    <dbReference type="NCBI Taxonomy" id="1768"/>
    <lineage>
        <taxon>Bacteria</taxon>
        <taxon>Bacillati</taxon>
        <taxon>Actinomycetota</taxon>
        <taxon>Actinomycetes</taxon>
        <taxon>Mycobacteriales</taxon>
        <taxon>Mycobacteriaceae</taxon>
        <taxon>Mycobacterium</taxon>
    </lineage>
</organism>
<comment type="caution">
    <text evidence="2">The sequence shown here is derived from an EMBL/GenBank/DDBJ whole genome shotgun (WGS) entry which is preliminary data.</text>
</comment>
<dbReference type="EMBL" id="MVBM01000004">
    <property type="protein sequence ID" value="OOK73473.1"/>
    <property type="molecule type" value="Genomic_DNA"/>
</dbReference>
<proteinExistence type="predicted"/>
<sequence>MAGEDEHRLAGRCRGAANHRHRRPPDSSSRPASNRSRSPPTTTARCSNIERPANDHPTSATSSPSWARRYPANRAACAHNAASDFADTTHGTTTGRGPTSRDCSDGTASTITCALVPLIPNDDTPARLTCPSAGQGRGWVNNDTAPADQSTCGLGSSTCNVAGNTSWRIANTILITPATPAAACV</sequence>
<feature type="compositionally biased region" description="Polar residues" evidence="1">
    <location>
        <begin position="56"/>
        <end position="65"/>
    </location>
</feature>
<name>A0A1V3X2D5_MYCKA</name>
<evidence type="ECO:0000313" key="2">
    <source>
        <dbReference type="EMBL" id="OOK73473.1"/>
    </source>
</evidence>
<dbReference type="AlphaFoldDB" id="A0A1V3X2D5"/>
<accession>A0A1V3X2D5</accession>
<feature type="compositionally biased region" description="Low complexity" evidence="1">
    <location>
        <begin position="85"/>
        <end position="98"/>
    </location>
</feature>
<protein>
    <submittedName>
        <fullName evidence="2">Beta-ketoacyl synthase domain protein</fullName>
    </submittedName>
</protein>
<evidence type="ECO:0000313" key="3">
    <source>
        <dbReference type="Proteomes" id="UP000189229"/>
    </source>
</evidence>
<gene>
    <name evidence="2" type="ORF">BZL30_4566</name>
</gene>
<feature type="region of interest" description="Disordered" evidence="1">
    <location>
        <begin position="1"/>
        <end position="67"/>
    </location>
</feature>